<dbReference type="AlphaFoldDB" id="A0A1Y2KAT9"/>
<dbReference type="Pfam" id="PF25989">
    <property type="entry name" value="YknX_C"/>
    <property type="match status" value="1"/>
</dbReference>
<dbReference type="GO" id="GO:0015562">
    <property type="term" value="F:efflux transmembrane transporter activity"/>
    <property type="evidence" value="ECO:0007669"/>
    <property type="project" value="TreeGrafter"/>
</dbReference>
<name>A0A1Y2KAT9_9PROT</name>
<dbReference type="EMBL" id="LVJN01000015">
    <property type="protein sequence ID" value="OSM06925.1"/>
    <property type="molecule type" value="Genomic_DNA"/>
</dbReference>
<keyword evidence="7" id="KW-1185">Reference proteome</keyword>
<evidence type="ECO:0000313" key="6">
    <source>
        <dbReference type="EMBL" id="OSM06925.1"/>
    </source>
</evidence>
<dbReference type="Gene3D" id="1.10.287.470">
    <property type="entry name" value="Helix hairpin bin"/>
    <property type="match status" value="1"/>
</dbReference>
<sequence>MALLAMLLAPPAGAKEKKEAPPPPVRTQATIAQQGGDAVKVSATILAVRQGAAAARVAGLVDSVAVRAGDRVARGQTLASLDDAEARRQFAIKLAEREEANARLEKARSDLKRDRELIARKTISASRLIESEAELAIRQALLKRADAELALARDALNWLTITAPYDAVVTQRLAQPGAWIDQGDAVAQLLDPNDLEARAAMPEAMARGLQPGATAQLTFSGDGKRWPITLRAAPPSSDPVSRNRMTWWKLPEGAPAVAGQEALITFTVGAAEGILVPKDAIIRKGGKASVFVVGADNTVQPKAVALGRSVGGYFQALEGLAIGETVVVRGNERLRPGQTVNPAPLEADAAEEVKP</sequence>
<keyword evidence="2" id="KW-0175">Coiled coil</keyword>
<feature type="domain" description="YknX-like C-terminal permuted SH3-like" evidence="5">
    <location>
        <begin position="274"/>
        <end position="341"/>
    </location>
</feature>
<dbReference type="Pfam" id="PF25973">
    <property type="entry name" value="BSH_CzcB"/>
    <property type="match status" value="1"/>
</dbReference>
<evidence type="ECO:0000256" key="2">
    <source>
        <dbReference type="SAM" id="Coils"/>
    </source>
</evidence>
<evidence type="ECO:0000259" key="5">
    <source>
        <dbReference type="Pfam" id="PF25989"/>
    </source>
</evidence>
<comment type="caution">
    <text evidence="6">The sequence shown here is derived from an EMBL/GenBank/DDBJ whole genome shotgun (WGS) entry which is preliminary data.</text>
</comment>
<dbReference type="STRING" id="1434232.MAIT1_00190"/>
<dbReference type="PANTHER" id="PTHR30469">
    <property type="entry name" value="MULTIDRUG RESISTANCE PROTEIN MDTA"/>
    <property type="match status" value="1"/>
</dbReference>
<dbReference type="InterPro" id="IPR058637">
    <property type="entry name" value="YknX-like_C"/>
</dbReference>
<gene>
    <name evidence="6" type="ORF">MAIT1_00190</name>
</gene>
<evidence type="ECO:0000256" key="3">
    <source>
        <dbReference type="SAM" id="MobiDB-lite"/>
    </source>
</evidence>
<dbReference type="GO" id="GO:1990281">
    <property type="term" value="C:efflux pump complex"/>
    <property type="evidence" value="ECO:0007669"/>
    <property type="project" value="TreeGrafter"/>
</dbReference>
<dbReference type="Gene3D" id="2.40.420.20">
    <property type="match status" value="1"/>
</dbReference>
<evidence type="ECO:0000256" key="1">
    <source>
        <dbReference type="ARBA" id="ARBA00009477"/>
    </source>
</evidence>
<dbReference type="PANTHER" id="PTHR30469:SF15">
    <property type="entry name" value="HLYD FAMILY OF SECRETION PROTEINS"/>
    <property type="match status" value="1"/>
</dbReference>
<feature type="domain" description="CzcB-like barrel-sandwich hybrid" evidence="4">
    <location>
        <begin position="54"/>
        <end position="189"/>
    </location>
</feature>
<dbReference type="NCBIfam" id="TIGR01730">
    <property type="entry name" value="RND_mfp"/>
    <property type="match status" value="1"/>
</dbReference>
<comment type="similarity">
    <text evidence="1">Belongs to the membrane fusion protein (MFP) (TC 8.A.1) family.</text>
</comment>
<feature type="region of interest" description="Disordered" evidence="3">
    <location>
        <begin position="335"/>
        <end position="355"/>
    </location>
</feature>
<dbReference type="Gene3D" id="2.40.30.170">
    <property type="match status" value="1"/>
</dbReference>
<dbReference type="SUPFAM" id="SSF111369">
    <property type="entry name" value="HlyD-like secretion proteins"/>
    <property type="match status" value="1"/>
</dbReference>
<feature type="coiled-coil region" evidence="2">
    <location>
        <begin position="81"/>
        <end position="121"/>
    </location>
</feature>
<dbReference type="InterPro" id="IPR006143">
    <property type="entry name" value="RND_pump_MFP"/>
</dbReference>
<dbReference type="InterPro" id="IPR058647">
    <property type="entry name" value="BSH_CzcB-like"/>
</dbReference>
<protein>
    <submittedName>
        <fullName evidence="6">Putative efflux transporter</fullName>
    </submittedName>
</protein>
<dbReference type="Proteomes" id="UP000194003">
    <property type="component" value="Unassembled WGS sequence"/>
</dbReference>
<accession>A0A1Y2KAT9</accession>
<evidence type="ECO:0000259" key="4">
    <source>
        <dbReference type="Pfam" id="PF25973"/>
    </source>
</evidence>
<dbReference type="Gene3D" id="2.40.50.100">
    <property type="match status" value="1"/>
</dbReference>
<evidence type="ECO:0000313" key="7">
    <source>
        <dbReference type="Proteomes" id="UP000194003"/>
    </source>
</evidence>
<proteinExistence type="inferred from homology"/>
<reference evidence="6 7" key="1">
    <citation type="journal article" date="2016" name="BMC Genomics">
        <title>Combined genomic and structural analyses of a cultured magnetotactic bacterium reveals its niche adaptation to a dynamic environment.</title>
        <authorList>
            <person name="Araujo A.C."/>
            <person name="Morillo V."/>
            <person name="Cypriano J."/>
            <person name="Teixeira L.C."/>
            <person name="Leao P."/>
            <person name="Lyra S."/>
            <person name="Almeida L.G."/>
            <person name="Bazylinski D.A."/>
            <person name="Vasconcellos A.T."/>
            <person name="Abreu F."/>
            <person name="Lins U."/>
        </authorList>
    </citation>
    <scope>NUCLEOTIDE SEQUENCE [LARGE SCALE GENOMIC DNA]</scope>
    <source>
        <strain evidence="6 7">IT-1</strain>
    </source>
</reference>
<organism evidence="6 7">
    <name type="scientific">Magnetofaba australis IT-1</name>
    <dbReference type="NCBI Taxonomy" id="1434232"/>
    <lineage>
        <taxon>Bacteria</taxon>
        <taxon>Pseudomonadati</taxon>
        <taxon>Pseudomonadota</taxon>
        <taxon>Magnetococcia</taxon>
        <taxon>Magnetococcales</taxon>
        <taxon>Magnetococcaceae</taxon>
        <taxon>Magnetofaba</taxon>
    </lineage>
</organism>